<dbReference type="Gene3D" id="2.30.40.10">
    <property type="entry name" value="Urease, subunit C, domain 1"/>
    <property type="match status" value="1"/>
</dbReference>
<dbReference type="OrthoDB" id="9766983at2"/>
<keyword evidence="3" id="KW-1185">Reference proteome</keyword>
<dbReference type="PANTHER" id="PTHR11647">
    <property type="entry name" value="HYDRANTOINASE/DIHYDROPYRIMIDINASE FAMILY MEMBER"/>
    <property type="match status" value="1"/>
</dbReference>
<dbReference type="GO" id="GO:0005829">
    <property type="term" value="C:cytosol"/>
    <property type="evidence" value="ECO:0007669"/>
    <property type="project" value="TreeGrafter"/>
</dbReference>
<dbReference type="Pfam" id="PF07969">
    <property type="entry name" value="Amidohydro_3"/>
    <property type="match status" value="2"/>
</dbReference>
<dbReference type="InterPro" id="IPR050378">
    <property type="entry name" value="Metallo-dep_Hydrolases_sf"/>
</dbReference>
<dbReference type="RefSeq" id="WP_085935104.1">
    <property type="nucleotide sequence ID" value="NZ_FUWJ01000003.1"/>
</dbReference>
<dbReference type="AlphaFoldDB" id="A0A1T4QT59"/>
<evidence type="ECO:0000313" key="2">
    <source>
        <dbReference type="EMBL" id="SKA06910.1"/>
    </source>
</evidence>
<dbReference type="Gene3D" id="3.20.20.140">
    <property type="entry name" value="Metal-dependent hydrolases"/>
    <property type="match status" value="2"/>
</dbReference>
<dbReference type="STRING" id="225324.SAMN02745126_03430"/>
<gene>
    <name evidence="2" type="ORF">SAMN02745126_03430</name>
</gene>
<reference evidence="3" key="1">
    <citation type="submission" date="2017-02" db="EMBL/GenBank/DDBJ databases">
        <authorList>
            <person name="Varghese N."/>
            <person name="Submissions S."/>
        </authorList>
    </citation>
    <scope>NUCLEOTIDE SEQUENCE [LARGE SCALE GENOMIC DNA]</scope>
    <source>
        <strain evidence="3">ATCC 27094</strain>
    </source>
</reference>
<dbReference type="InterPro" id="IPR032466">
    <property type="entry name" value="Metal_Hydrolase"/>
</dbReference>
<dbReference type="PANTHER" id="PTHR11647:SF1">
    <property type="entry name" value="COLLAPSIN RESPONSE MEDIATOR PROTEIN"/>
    <property type="match status" value="1"/>
</dbReference>
<dbReference type="SUPFAM" id="SSF51556">
    <property type="entry name" value="Metallo-dependent hydrolases"/>
    <property type="match status" value="1"/>
</dbReference>
<dbReference type="InterPro" id="IPR013108">
    <property type="entry name" value="Amidohydro_3"/>
</dbReference>
<dbReference type="InterPro" id="IPR011059">
    <property type="entry name" value="Metal-dep_hydrolase_composite"/>
</dbReference>
<dbReference type="Proteomes" id="UP000190092">
    <property type="component" value="Unassembled WGS sequence"/>
</dbReference>
<sequence length="572" mass="61809">MSDLVIRGATLIDGLGNEPRRADLSVKDGHIEAIGEIKDRAAETIDAGGLVLAPGIVDVHTHYDAQITWDQTLSPSPSLGVTTAVIGNCGFGIVPAPPAARDLVIRNLSVVEGMDLEALRTGIQWDFESFGQYMDMLRRRPAYANVAVLAGHSTIRTAVMGEAASQRAEATPEELARMKAMVADAMAQGAIGLGASYSLNHSGYGGVPMPSTIAPMSELDALVGAMGPRCKGVIAIASGVKTPEELEPMAAKYGRPFFQGTGMAMYNEQEPQRAIRIFDACAAAIHRGNGLYVQIPCQPLSFDFTMANAYPFYSHAAFDPIKAYTPEQLKAVFRDPSWRAQFRDNARNPRPGMIFQGNWDRVMVAVAQKPTNARYVNRYLDEIARTERRDPLDVMLDLALDEDLGTAFLGRFLNVGDDGVARLLKHEAGVVALSDAGAHLIYMCDAGFGLHFLSHWVRERGDFDLVEGVRRLTSHPADLYGIPNRGRIAIGAQADLLLFDPATVGVSPAERVADLPGGGRRTIRRPTGVHGVFCNGVKTFDGKDYVRHAKGPGHVLDRFAPSQGRHVALAAQ</sequence>
<feature type="domain" description="Amidohydrolase 3" evidence="1">
    <location>
        <begin position="376"/>
        <end position="519"/>
    </location>
</feature>
<proteinExistence type="predicted"/>
<dbReference type="GO" id="GO:0016812">
    <property type="term" value="F:hydrolase activity, acting on carbon-nitrogen (but not peptide) bonds, in cyclic amides"/>
    <property type="evidence" value="ECO:0007669"/>
    <property type="project" value="TreeGrafter"/>
</dbReference>
<organism evidence="2 3">
    <name type="scientific">Enhydrobacter aerosaccus</name>
    <dbReference type="NCBI Taxonomy" id="225324"/>
    <lineage>
        <taxon>Bacteria</taxon>
        <taxon>Pseudomonadati</taxon>
        <taxon>Pseudomonadota</taxon>
        <taxon>Alphaproteobacteria</taxon>
        <taxon>Hyphomicrobiales</taxon>
        <taxon>Enhydrobacter</taxon>
    </lineage>
</organism>
<dbReference type="EMBL" id="FUWJ01000003">
    <property type="protein sequence ID" value="SKA06910.1"/>
    <property type="molecule type" value="Genomic_DNA"/>
</dbReference>
<accession>A0A1T4QT59</accession>
<dbReference type="SUPFAM" id="SSF51338">
    <property type="entry name" value="Composite domain of metallo-dependent hydrolases"/>
    <property type="match status" value="1"/>
</dbReference>
<protein>
    <submittedName>
        <fullName evidence="2">N-acyl-D-aspartate/D-glutamate deacylase</fullName>
    </submittedName>
</protein>
<evidence type="ECO:0000259" key="1">
    <source>
        <dbReference type="Pfam" id="PF07969"/>
    </source>
</evidence>
<name>A0A1T4QT59_9HYPH</name>
<evidence type="ECO:0000313" key="3">
    <source>
        <dbReference type="Proteomes" id="UP000190092"/>
    </source>
</evidence>
<feature type="domain" description="Amidohydrolase 3" evidence="1">
    <location>
        <begin position="43"/>
        <end position="210"/>
    </location>
</feature>